<protein>
    <recommendedName>
        <fullName evidence="4 13">Threonylcarbamoyl-AMP synthase</fullName>
        <shortName evidence="13">TC-AMP synthase</shortName>
        <ecNumber evidence="3 13">2.7.7.87</ecNumber>
    </recommendedName>
    <alternativeName>
        <fullName evidence="11 13">L-threonylcarbamoyladenylate synthase</fullName>
    </alternativeName>
</protein>
<proteinExistence type="inferred from homology"/>
<dbReference type="EMBL" id="JBCHKQ010000003">
    <property type="protein sequence ID" value="MEM5948258.1"/>
    <property type="molecule type" value="Genomic_DNA"/>
</dbReference>
<name>A0ABU9UC71_9SPIR</name>
<reference evidence="15 16" key="1">
    <citation type="submission" date="2024-03" db="EMBL/GenBank/DDBJ databases">
        <title>Ignisphaera cupida sp. nov., a hyperthermophilic hydrolytic archaeon from a hot spring of Kamchatka, and proposal of Ignisphaeraceae fam. nov.</title>
        <authorList>
            <person name="Podosokorskaya O.A."/>
            <person name="Elcheninov A.G."/>
            <person name="Maltseva A.I."/>
            <person name="Zayulina K.S."/>
            <person name="Novikov A."/>
            <person name="Merkel A.Y."/>
        </authorList>
    </citation>
    <scope>NUCLEOTIDE SEQUENCE [LARGE SCALE GENOMIC DNA]</scope>
    <source>
        <strain evidence="15 16">38H-sp</strain>
    </source>
</reference>
<evidence type="ECO:0000259" key="14">
    <source>
        <dbReference type="PROSITE" id="PS51163"/>
    </source>
</evidence>
<dbReference type="PIRSF" id="PIRSF004930">
    <property type="entry name" value="Tln_factor_SUA5"/>
    <property type="match status" value="1"/>
</dbReference>
<dbReference type="Gene3D" id="3.40.50.11030">
    <property type="entry name" value="Threonylcarbamoyl-AMP synthase, C-terminal domain"/>
    <property type="match status" value="1"/>
</dbReference>
<organism evidence="15 16">
    <name type="scientific">Rarispira pelagica</name>
    <dbReference type="NCBI Taxonomy" id="3141764"/>
    <lineage>
        <taxon>Bacteria</taxon>
        <taxon>Pseudomonadati</taxon>
        <taxon>Spirochaetota</taxon>
        <taxon>Spirochaetia</taxon>
        <taxon>Winmispirales</taxon>
        <taxon>Winmispiraceae</taxon>
        <taxon>Rarispira</taxon>
    </lineage>
</organism>
<keyword evidence="8 13" id="KW-0548">Nucleotidyltransferase</keyword>
<dbReference type="RefSeq" id="WP_420069711.1">
    <property type="nucleotide sequence ID" value="NZ_JBCHKQ010000003.1"/>
</dbReference>
<dbReference type="GO" id="GO:0061710">
    <property type="term" value="F:L-threonylcarbamoyladenylate synthase"/>
    <property type="evidence" value="ECO:0007669"/>
    <property type="project" value="UniProtKB-EC"/>
</dbReference>
<comment type="similarity">
    <text evidence="2 13">Belongs to the SUA5 family.</text>
</comment>
<evidence type="ECO:0000256" key="8">
    <source>
        <dbReference type="ARBA" id="ARBA00022695"/>
    </source>
</evidence>
<comment type="function">
    <text evidence="13">Required for the formation of a threonylcarbamoyl group on adenosine at position 37 (t(6)A37) in tRNAs that read codons beginning with adenine.</text>
</comment>
<sequence length="371" mass="39799">METLILDVSSSSIRRAAGVLRSGGLVAFPTETVYGLGANALDASAVARIFEAKERPFFDPLIVHVSDFDMAESVVTYFPPIARRLAERFWPGPLTIVLPRADKVPSIVTSGLSTVGVRMPAHTVAREIIRAAGVPVAAPSANLFGRLSPTKASHVIEQLDGRIGIVLDGGHTTVGVESTVVRVTDEEVVLLRPGGLAIEDIESFLHMRLTKKTDFSAHNKADAPDMPKSVSTSTHGKNVSYFTCSKDVSSSDRERSASESPGELEWHYAPVVPLVLLEELAFEKGSFPREALSPDAGVLAFRRVPEAACGVCRVLSTAGNMSEAAVRLFDALHELENAGVSVIFAESVPEEGLGRAVMDRLRKAAARFKKT</sequence>
<dbReference type="InterPro" id="IPR017945">
    <property type="entry name" value="DHBP_synth_RibB-like_a/b_dom"/>
</dbReference>
<evidence type="ECO:0000256" key="13">
    <source>
        <dbReference type="PIRNR" id="PIRNR004930"/>
    </source>
</evidence>
<keyword evidence="16" id="KW-1185">Reference proteome</keyword>
<accession>A0ABU9UC71</accession>
<gene>
    <name evidence="15" type="ORF">WKV44_06855</name>
</gene>
<evidence type="ECO:0000256" key="1">
    <source>
        <dbReference type="ARBA" id="ARBA00004496"/>
    </source>
</evidence>
<dbReference type="EC" id="2.7.7.87" evidence="3 13"/>
<keyword evidence="9 13" id="KW-0547">Nucleotide-binding</keyword>
<dbReference type="InterPro" id="IPR050156">
    <property type="entry name" value="TC-AMP_synthase_SUA5"/>
</dbReference>
<comment type="subcellular location">
    <subcellularLocation>
        <location evidence="1 13">Cytoplasm</location>
    </subcellularLocation>
</comment>
<evidence type="ECO:0000256" key="10">
    <source>
        <dbReference type="ARBA" id="ARBA00022840"/>
    </source>
</evidence>
<evidence type="ECO:0000256" key="3">
    <source>
        <dbReference type="ARBA" id="ARBA00012584"/>
    </source>
</evidence>
<keyword evidence="6 13" id="KW-0808">Transferase</keyword>
<keyword evidence="7 13" id="KW-0819">tRNA processing</keyword>
<comment type="caution">
    <text evidence="15">The sequence shown here is derived from an EMBL/GenBank/DDBJ whole genome shotgun (WGS) entry which is preliminary data.</text>
</comment>
<dbReference type="PANTHER" id="PTHR17490:SF16">
    <property type="entry name" value="THREONYLCARBAMOYL-AMP SYNTHASE"/>
    <property type="match status" value="1"/>
</dbReference>
<evidence type="ECO:0000313" key="15">
    <source>
        <dbReference type="EMBL" id="MEM5948258.1"/>
    </source>
</evidence>
<dbReference type="NCBIfam" id="TIGR00057">
    <property type="entry name" value="L-threonylcarbamoyladenylate synthase"/>
    <property type="match status" value="1"/>
</dbReference>
<evidence type="ECO:0000256" key="9">
    <source>
        <dbReference type="ARBA" id="ARBA00022741"/>
    </source>
</evidence>
<evidence type="ECO:0000256" key="6">
    <source>
        <dbReference type="ARBA" id="ARBA00022679"/>
    </source>
</evidence>
<comment type="catalytic activity">
    <reaction evidence="12 13">
        <text>L-threonine + hydrogencarbonate + ATP = L-threonylcarbamoyladenylate + diphosphate + H2O</text>
        <dbReference type="Rhea" id="RHEA:36407"/>
        <dbReference type="ChEBI" id="CHEBI:15377"/>
        <dbReference type="ChEBI" id="CHEBI:17544"/>
        <dbReference type="ChEBI" id="CHEBI:30616"/>
        <dbReference type="ChEBI" id="CHEBI:33019"/>
        <dbReference type="ChEBI" id="CHEBI:57926"/>
        <dbReference type="ChEBI" id="CHEBI:73682"/>
        <dbReference type="EC" id="2.7.7.87"/>
    </reaction>
</comment>
<evidence type="ECO:0000256" key="12">
    <source>
        <dbReference type="ARBA" id="ARBA00048366"/>
    </source>
</evidence>
<dbReference type="InterPro" id="IPR005145">
    <property type="entry name" value="Sua5_C"/>
</dbReference>
<dbReference type="Pfam" id="PF03481">
    <property type="entry name" value="Sua5_C"/>
    <property type="match status" value="1"/>
</dbReference>
<dbReference type="PANTHER" id="PTHR17490">
    <property type="entry name" value="SUA5"/>
    <property type="match status" value="1"/>
</dbReference>
<keyword evidence="10 13" id="KW-0067">ATP-binding</keyword>
<evidence type="ECO:0000256" key="11">
    <source>
        <dbReference type="ARBA" id="ARBA00029774"/>
    </source>
</evidence>
<dbReference type="SUPFAM" id="SSF55821">
    <property type="entry name" value="YrdC/RibB"/>
    <property type="match status" value="1"/>
</dbReference>
<dbReference type="Proteomes" id="UP001466331">
    <property type="component" value="Unassembled WGS sequence"/>
</dbReference>
<dbReference type="InterPro" id="IPR038385">
    <property type="entry name" value="Sua5/YwlC_C"/>
</dbReference>
<dbReference type="Pfam" id="PF01300">
    <property type="entry name" value="Sua5_yciO_yrdC"/>
    <property type="match status" value="1"/>
</dbReference>
<dbReference type="PROSITE" id="PS51163">
    <property type="entry name" value="YRDC"/>
    <property type="match status" value="1"/>
</dbReference>
<dbReference type="Gene3D" id="3.90.870.10">
    <property type="entry name" value="DHBP synthase"/>
    <property type="match status" value="1"/>
</dbReference>
<dbReference type="InterPro" id="IPR006070">
    <property type="entry name" value="Sua5-like_dom"/>
</dbReference>
<evidence type="ECO:0000256" key="7">
    <source>
        <dbReference type="ARBA" id="ARBA00022694"/>
    </source>
</evidence>
<feature type="domain" description="YrdC-like" evidence="14">
    <location>
        <begin position="10"/>
        <end position="196"/>
    </location>
</feature>
<evidence type="ECO:0000256" key="5">
    <source>
        <dbReference type="ARBA" id="ARBA00022490"/>
    </source>
</evidence>
<evidence type="ECO:0000256" key="4">
    <source>
        <dbReference type="ARBA" id="ARBA00015492"/>
    </source>
</evidence>
<evidence type="ECO:0000256" key="2">
    <source>
        <dbReference type="ARBA" id="ARBA00007663"/>
    </source>
</evidence>
<evidence type="ECO:0000313" key="16">
    <source>
        <dbReference type="Proteomes" id="UP001466331"/>
    </source>
</evidence>
<dbReference type="InterPro" id="IPR010923">
    <property type="entry name" value="T(6)A37_SUA5"/>
</dbReference>
<keyword evidence="5 13" id="KW-0963">Cytoplasm</keyword>